<proteinExistence type="predicted"/>
<gene>
    <name evidence="2" type="ORF">GSTENG00033731001</name>
</gene>
<dbReference type="KEGG" id="tng:GSTEN00033731G001"/>
<dbReference type="OrthoDB" id="6515930at2759"/>
<dbReference type="EMBL" id="CAAE01015041">
    <property type="protein sequence ID" value="CAG11689.1"/>
    <property type="molecule type" value="Genomic_DNA"/>
</dbReference>
<name>Q4RIU3_TETNG</name>
<evidence type="ECO:0000256" key="1">
    <source>
        <dbReference type="SAM" id="MobiDB-lite"/>
    </source>
</evidence>
<organism evidence="2">
    <name type="scientific">Tetraodon nigroviridis</name>
    <name type="common">Spotted green pufferfish</name>
    <name type="synonym">Chelonodon nigroviridis</name>
    <dbReference type="NCBI Taxonomy" id="99883"/>
    <lineage>
        <taxon>Eukaryota</taxon>
        <taxon>Metazoa</taxon>
        <taxon>Chordata</taxon>
        <taxon>Craniata</taxon>
        <taxon>Vertebrata</taxon>
        <taxon>Euteleostomi</taxon>
        <taxon>Actinopterygii</taxon>
        <taxon>Neopterygii</taxon>
        <taxon>Teleostei</taxon>
        <taxon>Neoteleostei</taxon>
        <taxon>Acanthomorphata</taxon>
        <taxon>Eupercaria</taxon>
        <taxon>Tetraodontiformes</taxon>
        <taxon>Tetradontoidea</taxon>
        <taxon>Tetraodontidae</taxon>
        <taxon>Tetraodon</taxon>
    </lineage>
</organism>
<sequence>MGSAPSLFAPQSPRRPTPAAIRPPTVPHGPNPNDHNSGNRRGMMSDEAKATILHLRESLVRQKETILDQRETIRELTAKLTLCEGFGGHHSSAQQPPRTTVLPPRAVHTPQQRPSLLPRRPQAGAPPQEGPGPRKARLLLSRADGQNSADAEGEAGKPAGGSRFAAPAVWGVMCHQG</sequence>
<reference evidence="2" key="2">
    <citation type="submission" date="2004-02" db="EMBL/GenBank/DDBJ databases">
        <authorList>
            <consortium name="Genoscope"/>
            <consortium name="Whitehead Institute Centre for Genome Research"/>
        </authorList>
    </citation>
    <scope>NUCLEOTIDE SEQUENCE</scope>
</reference>
<reference evidence="2" key="1">
    <citation type="journal article" date="2004" name="Nature">
        <title>Genome duplication in the teleost fish Tetraodon nigroviridis reveals the early vertebrate proto-karyotype.</title>
        <authorList>
            <person name="Jaillon O."/>
            <person name="Aury J.-M."/>
            <person name="Brunet F."/>
            <person name="Petit J.-L."/>
            <person name="Stange-Thomann N."/>
            <person name="Mauceli E."/>
            <person name="Bouneau L."/>
            <person name="Fischer C."/>
            <person name="Ozouf-Costaz C."/>
            <person name="Bernot A."/>
            <person name="Nicaud S."/>
            <person name="Jaffe D."/>
            <person name="Fisher S."/>
            <person name="Lutfalla G."/>
            <person name="Dossat C."/>
            <person name="Segurens B."/>
            <person name="Dasilva C."/>
            <person name="Salanoubat M."/>
            <person name="Levy M."/>
            <person name="Boudet N."/>
            <person name="Castellano S."/>
            <person name="Anthouard V."/>
            <person name="Jubin C."/>
            <person name="Castelli V."/>
            <person name="Katinka M."/>
            <person name="Vacherie B."/>
            <person name="Biemont C."/>
            <person name="Skalli Z."/>
            <person name="Cattolico L."/>
            <person name="Poulain J."/>
            <person name="De Berardinis V."/>
            <person name="Cruaud C."/>
            <person name="Duprat S."/>
            <person name="Brottier P."/>
            <person name="Coutanceau J.-P."/>
            <person name="Gouzy J."/>
            <person name="Parra G."/>
            <person name="Lardier G."/>
            <person name="Chapple C."/>
            <person name="McKernan K.J."/>
            <person name="McEwan P."/>
            <person name="Bosak S."/>
            <person name="Kellis M."/>
            <person name="Volff J.-N."/>
            <person name="Guigo R."/>
            <person name="Zody M.C."/>
            <person name="Mesirov J."/>
            <person name="Lindblad-Toh K."/>
            <person name="Birren B."/>
            <person name="Nusbaum C."/>
            <person name="Kahn D."/>
            <person name="Robinson-Rechavi M."/>
            <person name="Laudet V."/>
            <person name="Schachter V."/>
            <person name="Quetier F."/>
            <person name="Saurin W."/>
            <person name="Scarpelli C."/>
            <person name="Wincker P."/>
            <person name="Lander E.S."/>
            <person name="Weissenbach J."/>
            <person name="Roest Crollius H."/>
        </authorList>
    </citation>
    <scope>NUCLEOTIDE SEQUENCE [LARGE SCALE GENOMIC DNA]</scope>
</reference>
<comment type="caution">
    <text evidence="2">The sequence shown here is derived from an EMBL/GenBank/DDBJ whole genome shotgun (WGS) entry which is preliminary data.</text>
</comment>
<accession>Q4RIU3</accession>
<protein>
    <submittedName>
        <fullName evidence="2">(spotted green pufferfish) hypothetical protein</fullName>
    </submittedName>
</protein>
<feature type="region of interest" description="Disordered" evidence="1">
    <location>
        <begin position="85"/>
        <end position="164"/>
    </location>
</feature>
<feature type="compositionally biased region" description="Low complexity" evidence="1">
    <location>
        <begin position="110"/>
        <end position="133"/>
    </location>
</feature>
<evidence type="ECO:0000313" key="2">
    <source>
        <dbReference type="EMBL" id="CAG11689.1"/>
    </source>
</evidence>
<dbReference type="AlphaFoldDB" id="Q4RIU3"/>
<feature type="region of interest" description="Disordered" evidence="1">
    <location>
        <begin position="1"/>
        <end position="49"/>
    </location>
</feature>